<evidence type="ECO:0000313" key="10">
    <source>
        <dbReference type="Proteomes" id="UP000233654"/>
    </source>
</evidence>
<dbReference type="Gene3D" id="3.30.300.20">
    <property type="match status" value="1"/>
</dbReference>
<dbReference type="GO" id="GO:0008360">
    <property type="term" value="P:regulation of cell shape"/>
    <property type="evidence" value="ECO:0007669"/>
    <property type="project" value="UniProtKB-KW"/>
</dbReference>
<dbReference type="EMBL" id="PHEX01000057">
    <property type="protein sequence ID" value="PKQ27752.1"/>
    <property type="molecule type" value="Genomic_DNA"/>
</dbReference>
<dbReference type="Gene3D" id="3.30.30.80">
    <property type="entry name" value="probable RNA-binding protein from clostridium symbiosum atcc 14940"/>
    <property type="match status" value="1"/>
</dbReference>
<dbReference type="InterPro" id="IPR001374">
    <property type="entry name" value="R3H_dom"/>
</dbReference>
<dbReference type="PANTHER" id="PTHR35800">
    <property type="entry name" value="PROTEIN JAG"/>
    <property type="match status" value="1"/>
</dbReference>
<dbReference type="InterPro" id="IPR015946">
    <property type="entry name" value="KH_dom-like_a/b"/>
</dbReference>
<evidence type="ECO:0000256" key="7">
    <source>
        <dbReference type="SAM" id="MobiDB-lite"/>
    </source>
</evidence>
<comment type="caution">
    <text evidence="6">Lacks conserved residue(s) required for the propagation of feature annotation.</text>
</comment>
<evidence type="ECO:0000256" key="2">
    <source>
        <dbReference type="ARBA" id="ARBA00022884"/>
    </source>
</evidence>
<sequence length="253" mass="28252">MKETSWEYTGSTVEEATHIALEELGLERDDIFVEVLEEPQKGFLGFGGVDARIKVEMIGEWEVTGKKTEPGTAAPRDRESRAASSQGRKSKEEKEEASFQGTDTDKPVAMVEDILEMIGVEASVESREREDALEIDIWGDDVAIIIGRAGATLDALQFLVNISCRRQGDISKRIIVDVERYRKRRKKKLEDLAEQMALDAKTRGESVEMLPMSASERKIVHMALREIPGVWTESIGEETGRRIVINPGNKSST</sequence>
<evidence type="ECO:0000256" key="5">
    <source>
        <dbReference type="ARBA" id="ARBA00023316"/>
    </source>
</evidence>
<feature type="region of interest" description="Disordered" evidence="7">
    <location>
        <begin position="64"/>
        <end position="103"/>
    </location>
</feature>
<dbReference type="InterPro" id="IPR032782">
    <property type="entry name" value="KhpB_N"/>
</dbReference>
<comment type="subunit">
    <text evidence="6">Forms a complex with KhpA.</text>
</comment>
<dbReference type="Pfam" id="PF14804">
    <property type="entry name" value="Jag_N"/>
    <property type="match status" value="1"/>
</dbReference>
<dbReference type="HAMAP" id="MF_00867">
    <property type="entry name" value="KhpB"/>
    <property type="match status" value="1"/>
</dbReference>
<feature type="compositionally biased region" description="Basic and acidic residues" evidence="7">
    <location>
        <begin position="64"/>
        <end position="81"/>
    </location>
</feature>
<dbReference type="AlphaFoldDB" id="A0A2N3G552"/>
<evidence type="ECO:0000256" key="1">
    <source>
        <dbReference type="ARBA" id="ARBA00022490"/>
    </source>
</evidence>
<keyword evidence="3 6" id="KW-0133">Cell shape</keyword>
<feature type="domain" description="R3H" evidence="8">
    <location>
        <begin position="183"/>
        <end position="249"/>
    </location>
</feature>
<dbReference type="NCBIfam" id="NF041568">
    <property type="entry name" value="Jag_EloR"/>
    <property type="match status" value="1"/>
</dbReference>
<organism evidence="9 10">
    <name type="scientific">Candidatus Anoxymicrobium japonicum</name>
    <dbReference type="NCBI Taxonomy" id="2013648"/>
    <lineage>
        <taxon>Bacteria</taxon>
        <taxon>Bacillati</taxon>
        <taxon>Actinomycetota</taxon>
        <taxon>Candidatus Geothermincolia</taxon>
        <taxon>Candidatus Geothermincolales</taxon>
        <taxon>Candidatus Anoxymicrobiaceae</taxon>
        <taxon>Candidatus Anoxymicrobium</taxon>
    </lineage>
</organism>
<dbReference type="Proteomes" id="UP000233654">
    <property type="component" value="Unassembled WGS sequence"/>
</dbReference>
<accession>A0A2N3G552</accession>
<keyword evidence="1 6" id="KW-0963">Cytoplasm</keyword>
<dbReference type="SUPFAM" id="SSF82708">
    <property type="entry name" value="R3H domain"/>
    <property type="match status" value="1"/>
</dbReference>
<comment type="domain">
    <text evidence="6">Has an N-terminal Jag-N domain and 2 RNA-binding domains (KH and R3H).</text>
</comment>
<dbReference type="Pfam" id="PF01424">
    <property type="entry name" value="R3H"/>
    <property type="match status" value="1"/>
</dbReference>
<name>A0A2N3G552_9ACTN</name>
<dbReference type="InterPro" id="IPR038247">
    <property type="entry name" value="Jag_N_dom_sf"/>
</dbReference>
<dbReference type="GO" id="GO:0071555">
    <property type="term" value="P:cell wall organization"/>
    <property type="evidence" value="ECO:0007669"/>
    <property type="project" value="UniProtKB-KW"/>
</dbReference>
<gene>
    <name evidence="6" type="primary">khpB</name>
    <name evidence="6" type="synonym">eloR</name>
    <name evidence="9" type="ORF">CVT63_06335</name>
</gene>
<reference evidence="9 10" key="1">
    <citation type="journal article" date="2017" name="ISME J.">
        <title>Potential for microbial H2 and metal transformations associated with novel bacteria and archaea in deep terrestrial subsurface sediments.</title>
        <authorList>
            <person name="Hernsdorf A.W."/>
            <person name="Amano Y."/>
            <person name="Miyakawa K."/>
            <person name="Ise K."/>
            <person name="Suzuki Y."/>
            <person name="Anantharaman K."/>
            <person name="Probst A."/>
            <person name="Burstein D."/>
            <person name="Thomas B.C."/>
            <person name="Banfield J.F."/>
        </authorList>
    </citation>
    <scope>NUCLEOTIDE SEQUENCE [LARGE SCALE GENOMIC DNA]</scope>
    <source>
        <strain evidence="9">HGW-Actinobacteria-3</strain>
    </source>
</reference>
<dbReference type="SMART" id="SM01245">
    <property type="entry name" value="Jag_N"/>
    <property type="match status" value="1"/>
</dbReference>
<comment type="similarity">
    <text evidence="6">Belongs to the KhpB RNA-binding protein family.</text>
</comment>
<dbReference type="Gene3D" id="3.30.1370.50">
    <property type="entry name" value="R3H-like domain"/>
    <property type="match status" value="1"/>
</dbReference>
<protein>
    <recommendedName>
        <fullName evidence="6">RNA-binding protein KhpB</fullName>
    </recommendedName>
    <alternativeName>
        <fullName evidence="6">RNA-binding protein EloR</fullName>
    </alternativeName>
</protein>
<dbReference type="InterPro" id="IPR034079">
    <property type="entry name" value="R3H_KhpB"/>
</dbReference>
<evidence type="ECO:0000256" key="6">
    <source>
        <dbReference type="HAMAP-Rule" id="MF_00867"/>
    </source>
</evidence>
<dbReference type="InterPro" id="IPR039247">
    <property type="entry name" value="KhpB"/>
</dbReference>
<comment type="subcellular location">
    <subcellularLocation>
        <location evidence="6">Cytoplasm</location>
    </subcellularLocation>
</comment>
<dbReference type="PROSITE" id="PS51061">
    <property type="entry name" value="R3H"/>
    <property type="match status" value="1"/>
</dbReference>
<keyword evidence="2 6" id="KW-0694">RNA-binding</keyword>
<evidence type="ECO:0000256" key="4">
    <source>
        <dbReference type="ARBA" id="ARBA00023186"/>
    </source>
</evidence>
<dbReference type="Pfam" id="PF13083">
    <property type="entry name" value="KH_KhpA-B"/>
    <property type="match status" value="1"/>
</dbReference>
<dbReference type="InterPro" id="IPR036867">
    <property type="entry name" value="R3H_dom_sf"/>
</dbReference>
<dbReference type="SMART" id="SM00393">
    <property type="entry name" value="R3H"/>
    <property type="match status" value="1"/>
</dbReference>
<proteinExistence type="inferred from homology"/>
<evidence type="ECO:0000259" key="8">
    <source>
        <dbReference type="PROSITE" id="PS51061"/>
    </source>
</evidence>
<comment type="caution">
    <text evidence="9">The sequence shown here is derived from an EMBL/GenBank/DDBJ whole genome shotgun (WGS) entry which is preliminary data.</text>
</comment>
<dbReference type="InterPro" id="IPR038008">
    <property type="entry name" value="Jag_KH"/>
</dbReference>
<keyword evidence="5 6" id="KW-0961">Cell wall biogenesis/degradation</keyword>
<dbReference type="PANTHER" id="PTHR35800:SF1">
    <property type="entry name" value="RNA-BINDING PROTEIN KHPB"/>
    <property type="match status" value="1"/>
</dbReference>
<evidence type="ECO:0000313" key="9">
    <source>
        <dbReference type="EMBL" id="PKQ27752.1"/>
    </source>
</evidence>
<dbReference type="GO" id="GO:0009252">
    <property type="term" value="P:peptidoglycan biosynthetic process"/>
    <property type="evidence" value="ECO:0007669"/>
    <property type="project" value="UniProtKB-UniRule"/>
</dbReference>
<comment type="function">
    <text evidence="6">A probable RNA chaperone. Forms a complex with KhpA which binds to cellular RNA and controls its expression. Plays a role in peptidoglycan (PG) homeostasis and cell length regulation.</text>
</comment>
<dbReference type="GO" id="GO:0003723">
    <property type="term" value="F:RNA binding"/>
    <property type="evidence" value="ECO:0007669"/>
    <property type="project" value="UniProtKB-UniRule"/>
</dbReference>
<evidence type="ECO:0000256" key="3">
    <source>
        <dbReference type="ARBA" id="ARBA00022960"/>
    </source>
</evidence>
<dbReference type="CDD" id="cd02414">
    <property type="entry name" value="KH-II_Jag"/>
    <property type="match status" value="1"/>
</dbReference>
<dbReference type="CDD" id="cd02644">
    <property type="entry name" value="R3H_jag"/>
    <property type="match status" value="1"/>
</dbReference>
<keyword evidence="4 6" id="KW-0143">Chaperone</keyword>
<dbReference type="GO" id="GO:0005737">
    <property type="term" value="C:cytoplasm"/>
    <property type="evidence" value="ECO:0007669"/>
    <property type="project" value="UniProtKB-SubCell"/>
</dbReference>